<feature type="region of interest" description="Disordered" evidence="1">
    <location>
        <begin position="294"/>
        <end position="468"/>
    </location>
</feature>
<dbReference type="VEuPathDB" id="FungiDB:NCU08106"/>
<sequence>MVFAYTERYYGCTVLYTPSIPLMTGPRNEDGISIGDFTIRHWLSHRTYGNSHTEIAALSQALEEVTKRIDQHQPDKSIVKIFTDFDGSLSRVQKGILSHKTTTTADSRKRKRELTKKEQADTSFFVEHTNPFVQALVWQSHYLSDRGCTIEMHWMPRNTTLGHKLADYMAGQWRRNSDAAFHQKSLPHDQRDGILDKLHGAVGAIEHGRASAVLDSQKPAKRKIRRAIGARKKSSKRIALLDSATDYIPLDSGSEDKLPPQLQSQKKKKKKKKKKKIDDAIRVQTRSTADYILLDSDSEEEPQRPKKRRRIRRTAGAKKASARNYVAVDNPSDYIALESESEQQPKPTPRPPKEKQEINDTATGKQRSTSDFILLDSDSDEQSEAKRPQTPKKRKKIGGAIPTKKKAPMQQQAEPAAAGFLSGQDHDFAFDSGNLPSFPTPSQEHAIHDPESGHASPGCFLCQGDEYP</sequence>
<organism evidence="2 3">
    <name type="scientific">Neurospora crassa (strain ATCC 24698 / 74-OR23-1A / CBS 708.71 / DSM 1257 / FGSC 987)</name>
    <dbReference type="NCBI Taxonomy" id="367110"/>
    <lineage>
        <taxon>Eukaryota</taxon>
        <taxon>Fungi</taxon>
        <taxon>Dikarya</taxon>
        <taxon>Ascomycota</taxon>
        <taxon>Pezizomycotina</taxon>
        <taxon>Sordariomycetes</taxon>
        <taxon>Sordariomycetidae</taxon>
        <taxon>Sordariales</taxon>
        <taxon>Sordariaceae</taxon>
        <taxon>Neurospora</taxon>
    </lineage>
</organism>
<dbReference type="OrthoDB" id="4589353at2759"/>
<feature type="compositionally biased region" description="Basic residues" evidence="1">
    <location>
        <begin position="265"/>
        <end position="275"/>
    </location>
</feature>
<evidence type="ECO:0000313" key="2">
    <source>
        <dbReference type="EMBL" id="EAA34600.1"/>
    </source>
</evidence>
<dbReference type="AlphaFoldDB" id="Q7SCX4"/>
<dbReference type="InParanoid" id="Q7SCX4"/>
<feature type="compositionally biased region" description="Basic residues" evidence="1">
    <location>
        <begin position="389"/>
        <end position="407"/>
    </location>
</feature>
<accession>Q7SCX4</accession>
<reference evidence="2 3" key="1">
    <citation type="journal article" date="2003" name="Nature">
        <title>The genome sequence of the filamentous fungus Neurospora crassa.</title>
        <authorList>
            <person name="Galagan J.E."/>
            <person name="Calvo S.E."/>
            <person name="Borkovich K.A."/>
            <person name="Selker E.U."/>
            <person name="Read N.D."/>
            <person name="Jaffe D."/>
            <person name="FitzHugh W."/>
            <person name="Ma L.J."/>
            <person name="Smirnov S."/>
            <person name="Purcell S."/>
            <person name="Rehman B."/>
            <person name="Elkins T."/>
            <person name="Engels R."/>
            <person name="Wang S."/>
            <person name="Nielsen C.B."/>
            <person name="Butler J."/>
            <person name="Endrizzi M."/>
            <person name="Qui D."/>
            <person name="Ianakiev P."/>
            <person name="Bell-Pedersen D."/>
            <person name="Nelson M.A."/>
            <person name="Werner-Washburne M."/>
            <person name="Selitrennikoff C.P."/>
            <person name="Kinsey J.A."/>
            <person name="Braun E.L."/>
            <person name="Zelter A."/>
            <person name="Schulte U."/>
            <person name="Kothe G.O."/>
            <person name="Jedd G."/>
            <person name="Mewes W."/>
            <person name="Staben C."/>
            <person name="Marcotte E."/>
            <person name="Greenberg D."/>
            <person name="Roy A."/>
            <person name="Foley K."/>
            <person name="Naylor J."/>
            <person name="Stange-Thomann N."/>
            <person name="Barrett R."/>
            <person name="Gnerre S."/>
            <person name="Kamal M."/>
            <person name="Kamvysselis M."/>
            <person name="Mauceli E."/>
            <person name="Bielke C."/>
            <person name="Rudd S."/>
            <person name="Frishman D."/>
            <person name="Krystofova S."/>
            <person name="Rasmussen C."/>
            <person name="Metzenberg R.L."/>
            <person name="Perkins D.D."/>
            <person name="Kroken S."/>
            <person name="Cogoni C."/>
            <person name="Macino G."/>
            <person name="Catcheside D."/>
            <person name="Li W."/>
            <person name="Pratt R.J."/>
            <person name="Osmani S.A."/>
            <person name="DeSouza C.P."/>
            <person name="Glass L."/>
            <person name="Orbach M.J."/>
            <person name="Berglund J.A."/>
            <person name="Voelker R."/>
            <person name="Yarden O."/>
            <person name="Plamann M."/>
            <person name="Seiler S."/>
            <person name="Dunlap J."/>
            <person name="Radford A."/>
            <person name="Aramayo R."/>
            <person name="Natvig D.O."/>
            <person name="Alex L.A."/>
            <person name="Mannhaupt G."/>
            <person name="Ebbole D.J."/>
            <person name="Freitag M."/>
            <person name="Paulsen I."/>
            <person name="Sachs M.S."/>
            <person name="Lander E.S."/>
            <person name="Nusbaum C."/>
            <person name="Birren B."/>
        </authorList>
    </citation>
    <scope>NUCLEOTIDE SEQUENCE [LARGE SCALE GENOMIC DNA]</scope>
    <source>
        <strain evidence="3">ATCC 24698 / 74-OR23-1A / CBS 708.71 / DSM 1257 / FGSC 987</strain>
    </source>
</reference>
<evidence type="ECO:0000256" key="1">
    <source>
        <dbReference type="SAM" id="MobiDB-lite"/>
    </source>
</evidence>
<protein>
    <submittedName>
        <fullName evidence="2">Uncharacterized protein</fullName>
    </submittedName>
</protein>
<feature type="compositionally biased region" description="Polar residues" evidence="1">
    <location>
        <begin position="359"/>
        <end position="371"/>
    </location>
</feature>
<dbReference type="GeneID" id="3879985"/>
<dbReference type="PaxDb" id="5141-EFNCRP00000009628"/>
<gene>
    <name evidence="2" type="ORF">NCU08106</name>
</gene>
<feature type="compositionally biased region" description="Low complexity" evidence="1">
    <location>
        <begin position="408"/>
        <end position="418"/>
    </location>
</feature>
<dbReference type="Proteomes" id="UP000001805">
    <property type="component" value="Chromosome 1, Linkage Group I"/>
</dbReference>
<feature type="compositionally biased region" description="Polar residues" evidence="1">
    <location>
        <begin position="434"/>
        <end position="443"/>
    </location>
</feature>
<name>Q7SCX4_NEUCR</name>
<dbReference type="RefSeq" id="XP_963836.1">
    <property type="nucleotide sequence ID" value="XM_958743.1"/>
</dbReference>
<dbReference type="HOGENOM" id="CLU_584063_0_0_1"/>
<proteinExistence type="predicted"/>
<keyword evidence="3" id="KW-1185">Reference proteome</keyword>
<feature type="compositionally biased region" description="Basic residues" evidence="1">
    <location>
        <begin position="305"/>
        <end position="316"/>
    </location>
</feature>
<dbReference type="OMA" id="HWLSHRT"/>
<feature type="region of interest" description="Disordered" evidence="1">
    <location>
        <begin position="249"/>
        <end position="281"/>
    </location>
</feature>
<dbReference type="EMBL" id="CM002236">
    <property type="protein sequence ID" value="EAA34600.1"/>
    <property type="molecule type" value="Genomic_DNA"/>
</dbReference>
<evidence type="ECO:0000313" key="3">
    <source>
        <dbReference type="Proteomes" id="UP000001805"/>
    </source>
</evidence>
<dbReference type="KEGG" id="ncr:NCU08106"/>